<reference evidence="5" key="1">
    <citation type="submission" date="2022-09" db="EMBL/GenBank/DDBJ databases">
        <title>Actin cytoskeleton and complex cell architecture in an #Asgard archaeon.</title>
        <authorList>
            <person name="Ponce Toledo R.I."/>
            <person name="Schleper C."/>
            <person name="Rodrigues Oliveira T."/>
            <person name="Wollweber F."/>
            <person name="Xu J."/>
            <person name="Rittmann S."/>
            <person name="Klingl A."/>
            <person name="Pilhofer M."/>
        </authorList>
    </citation>
    <scope>NUCLEOTIDE SEQUENCE</scope>
    <source>
        <strain evidence="5">B-35</strain>
    </source>
</reference>
<evidence type="ECO:0000313" key="5">
    <source>
        <dbReference type="EMBL" id="UYP47758.1"/>
    </source>
</evidence>
<feature type="domain" description="Large ribosomal subunit protein uL15/eL18" evidence="4">
    <location>
        <begin position="40"/>
        <end position="97"/>
    </location>
</feature>
<organism evidence="5 6">
    <name type="scientific">Candidatus Lokiarchaeum ossiferum</name>
    <dbReference type="NCBI Taxonomy" id="2951803"/>
    <lineage>
        <taxon>Archaea</taxon>
        <taxon>Promethearchaeati</taxon>
        <taxon>Promethearchaeota</taxon>
        <taxon>Promethearchaeia</taxon>
        <taxon>Promethearchaeales</taxon>
        <taxon>Promethearchaeaceae</taxon>
        <taxon>Candidatus Lokiarchaeum</taxon>
    </lineage>
</organism>
<evidence type="ECO:0000256" key="3">
    <source>
        <dbReference type="RuleBase" id="RU003888"/>
    </source>
</evidence>
<dbReference type="InterPro" id="IPR001196">
    <property type="entry name" value="Ribosomal_uL15_CS"/>
</dbReference>
<sequence>MTNKVTGPSNVQKRMLARKLWQTKRRIWRDVSKRLMAPQKNRVEVNLAKLNLATSKDDVVVIPGKVLSVGNMTKAITVACYAISSSAAKKLEESGSKRISIEDLLKQNPSGSGVKIIV</sequence>
<dbReference type="Proteomes" id="UP001208689">
    <property type="component" value="Chromosome"/>
</dbReference>
<dbReference type="Gene3D" id="3.100.10.10">
    <property type="match status" value="1"/>
</dbReference>
<dbReference type="Pfam" id="PF00828">
    <property type="entry name" value="Ribosomal_L27A"/>
    <property type="match status" value="1"/>
</dbReference>
<dbReference type="EMBL" id="CP104013">
    <property type="protein sequence ID" value="UYP47758.1"/>
    <property type="molecule type" value="Genomic_DNA"/>
</dbReference>
<evidence type="ECO:0000259" key="4">
    <source>
        <dbReference type="Pfam" id="PF00828"/>
    </source>
</evidence>
<evidence type="ECO:0000256" key="1">
    <source>
        <dbReference type="ARBA" id="ARBA00022980"/>
    </source>
</evidence>
<dbReference type="SUPFAM" id="SSF52080">
    <property type="entry name" value="Ribosomal proteins L15p and L18e"/>
    <property type="match status" value="1"/>
</dbReference>
<evidence type="ECO:0000313" key="6">
    <source>
        <dbReference type="Proteomes" id="UP001208689"/>
    </source>
</evidence>
<keyword evidence="1 3" id="KW-0689">Ribosomal protein</keyword>
<dbReference type="InterPro" id="IPR036227">
    <property type="entry name" value="Ribosomal_uL15/eL18_sf"/>
</dbReference>
<keyword evidence="2 3" id="KW-0687">Ribonucleoprotein</keyword>
<evidence type="ECO:0000256" key="2">
    <source>
        <dbReference type="ARBA" id="ARBA00023274"/>
    </source>
</evidence>
<accession>A0ABY6HW51</accession>
<proteinExistence type="inferred from homology"/>
<dbReference type="PROSITE" id="PS00475">
    <property type="entry name" value="RIBOSOMAL_L15"/>
    <property type="match status" value="1"/>
</dbReference>
<gene>
    <name evidence="5" type="ORF">NEF87_004043</name>
</gene>
<dbReference type="GO" id="GO:0005840">
    <property type="term" value="C:ribosome"/>
    <property type="evidence" value="ECO:0007669"/>
    <property type="project" value="UniProtKB-KW"/>
</dbReference>
<name>A0ABY6HW51_9ARCH</name>
<dbReference type="NCBIfam" id="NF003079">
    <property type="entry name" value="PRK04005.1"/>
    <property type="match status" value="1"/>
</dbReference>
<keyword evidence="6" id="KW-1185">Reference proteome</keyword>
<comment type="similarity">
    <text evidence="3">Belongs to the universal ribosomal protein uL15 family.</text>
</comment>
<protein>
    <submittedName>
        <fullName evidence="5">50S ribosomal protein L18e</fullName>
    </submittedName>
</protein>
<dbReference type="InterPro" id="IPR021131">
    <property type="entry name" value="Ribosomal_uL15/eL18"/>
</dbReference>